<comment type="caution">
    <text evidence="1">The sequence shown here is derived from an EMBL/GenBank/DDBJ whole genome shotgun (WGS) entry which is preliminary data.</text>
</comment>
<dbReference type="HOGENOM" id="CLU_218487_1_0_1"/>
<name>D6RM48_COPC7</name>
<sequence length="36" mass="3821">MDSFTIFSNNVNEITSIPTEEEVAGGRGNGAYCIIA</sequence>
<dbReference type="InParanoid" id="D6RM48"/>
<organism evidence="1 2">
    <name type="scientific">Coprinopsis cinerea (strain Okayama-7 / 130 / ATCC MYA-4618 / FGSC 9003)</name>
    <name type="common">Inky cap fungus</name>
    <name type="synonym">Hormographiella aspergillata</name>
    <dbReference type="NCBI Taxonomy" id="240176"/>
    <lineage>
        <taxon>Eukaryota</taxon>
        <taxon>Fungi</taxon>
        <taxon>Dikarya</taxon>
        <taxon>Basidiomycota</taxon>
        <taxon>Agaricomycotina</taxon>
        <taxon>Agaricomycetes</taxon>
        <taxon>Agaricomycetidae</taxon>
        <taxon>Agaricales</taxon>
        <taxon>Agaricineae</taxon>
        <taxon>Psathyrellaceae</taxon>
        <taxon>Coprinopsis</taxon>
    </lineage>
</organism>
<accession>D6RM48</accession>
<reference evidence="1 2" key="1">
    <citation type="journal article" date="2010" name="Proc. Natl. Acad. Sci. U.S.A.">
        <title>Insights into evolution of multicellular fungi from the assembled chromosomes of the mushroom Coprinopsis cinerea (Coprinus cinereus).</title>
        <authorList>
            <person name="Stajich J.E."/>
            <person name="Wilke S.K."/>
            <person name="Ahren D."/>
            <person name="Au C.H."/>
            <person name="Birren B.W."/>
            <person name="Borodovsky M."/>
            <person name="Burns C."/>
            <person name="Canback B."/>
            <person name="Casselton L.A."/>
            <person name="Cheng C.K."/>
            <person name="Deng J."/>
            <person name="Dietrich F.S."/>
            <person name="Fargo D.C."/>
            <person name="Farman M.L."/>
            <person name="Gathman A.C."/>
            <person name="Goldberg J."/>
            <person name="Guigo R."/>
            <person name="Hoegger P.J."/>
            <person name="Hooker J.B."/>
            <person name="Huggins A."/>
            <person name="James T.Y."/>
            <person name="Kamada T."/>
            <person name="Kilaru S."/>
            <person name="Kodira C."/>
            <person name="Kues U."/>
            <person name="Kupfer D."/>
            <person name="Kwan H.S."/>
            <person name="Lomsadze A."/>
            <person name="Li W."/>
            <person name="Lilly W.W."/>
            <person name="Ma L.J."/>
            <person name="Mackey A.J."/>
            <person name="Manning G."/>
            <person name="Martin F."/>
            <person name="Muraguchi H."/>
            <person name="Natvig D.O."/>
            <person name="Palmerini H."/>
            <person name="Ramesh M.A."/>
            <person name="Rehmeyer C.J."/>
            <person name="Roe B.A."/>
            <person name="Shenoy N."/>
            <person name="Stanke M."/>
            <person name="Ter-Hovhannisyan V."/>
            <person name="Tunlid A."/>
            <person name="Velagapudi R."/>
            <person name="Vision T.J."/>
            <person name="Zeng Q."/>
            <person name="Zolan M.E."/>
            <person name="Pukkila P.J."/>
        </authorList>
    </citation>
    <scope>NUCLEOTIDE SEQUENCE [LARGE SCALE GENOMIC DNA]</scope>
    <source>
        <strain evidence="2">Okayama-7 / 130 / ATCC MYA-4618 / FGSC 9003</strain>
    </source>
</reference>
<dbReference type="GeneID" id="9378739"/>
<proteinExistence type="predicted"/>
<dbReference type="KEGG" id="cci:CC1G_14507"/>
<dbReference type="AlphaFoldDB" id="D6RM48"/>
<dbReference type="RefSeq" id="XP_002911509.1">
    <property type="nucleotide sequence ID" value="XM_002911463.1"/>
</dbReference>
<evidence type="ECO:0000313" key="1">
    <source>
        <dbReference type="EMBL" id="EFI28015.1"/>
    </source>
</evidence>
<keyword evidence="2" id="KW-1185">Reference proteome</keyword>
<dbReference type="Proteomes" id="UP000001861">
    <property type="component" value="Unassembled WGS sequence"/>
</dbReference>
<evidence type="ECO:0000313" key="2">
    <source>
        <dbReference type="Proteomes" id="UP000001861"/>
    </source>
</evidence>
<protein>
    <submittedName>
        <fullName evidence="1">Fungal mating-type pheromone</fullName>
    </submittedName>
</protein>
<dbReference type="VEuPathDB" id="FungiDB:CC1G_14507"/>
<dbReference type="EMBL" id="AACS02000004">
    <property type="protein sequence ID" value="EFI28015.1"/>
    <property type="molecule type" value="Genomic_DNA"/>
</dbReference>
<gene>
    <name evidence="1" type="ORF">CC1G_14507</name>
</gene>